<keyword evidence="1" id="KW-0347">Helicase</keyword>
<protein>
    <submittedName>
        <fullName evidence="1">Superfamily II RNA helicase</fullName>
    </submittedName>
</protein>
<reference evidence="1 2" key="1">
    <citation type="journal article" date="2018" name="Microbes Environ.">
        <title>Comparative Genomic Insights into Endofungal Lifestyles of Two Bacterial Endosymbionts, Mycoavidus cysteinexigens and Burkholderia rhizoxinica.</title>
        <authorList>
            <person name="Sharmin D."/>
            <person name="Guo Y."/>
            <person name="Nishizawa T."/>
            <person name="Ohshima S."/>
            <person name="Sato Y."/>
            <person name="Takashima Y."/>
            <person name="Narisawa K."/>
            <person name="Ohta H."/>
        </authorList>
    </citation>
    <scope>NUCLEOTIDE SEQUENCE [LARGE SCALE GENOMIC DNA]</scope>
    <source>
        <strain evidence="1 2">B1-EB</strain>
    </source>
</reference>
<name>A0A2Z6EUI5_9BURK</name>
<dbReference type="KEGG" id="mcys:MCB1EB_0905"/>
<accession>A0A2Z6EUI5</accession>
<sequence length="45" mass="5070">MINVSDNSDIAKRAGHIDILEGEKPERAGMYRRIACLKAVYFSTE</sequence>
<dbReference type="AlphaFoldDB" id="A0A2Z6EUI5"/>
<organism evidence="1 2">
    <name type="scientific">Mycoavidus cysteinexigens</name>
    <dbReference type="NCBI Taxonomy" id="1553431"/>
    <lineage>
        <taxon>Bacteria</taxon>
        <taxon>Pseudomonadati</taxon>
        <taxon>Pseudomonadota</taxon>
        <taxon>Betaproteobacteria</taxon>
        <taxon>Burkholderiales</taxon>
        <taxon>Burkholderiaceae</taxon>
        <taxon>Mycoavidus</taxon>
    </lineage>
</organism>
<proteinExistence type="predicted"/>
<keyword evidence="1" id="KW-0067">ATP-binding</keyword>
<dbReference type="GO" id="GO:0004386">
    <property type="term" value="F:helicase activity"/>
    <property type="evidence" value="ECO:0007669"/>
    <property type="project" value="UniProtKB-KW"/>
</dbReference>
<evidence type="ECO:0000313" key="2">
    <source>
        <dbReference type="Proteomes" id="UP000282597"/>
    </source>
</evidence>
<dbReference type="Proteomes" id="UP000282597">
    <property type="component" value="Chromosome"/>
</dbReference>
<keyword evidence="2" id="KW-1185">Reference proteome</keyword>
<dbReference type="EMBL" id="AP018150">
    <property type="protein sequence ID" value="BBE09066.1"/>
    <property type="molecule type" value="Genomic_DNA"/>
</dbReference>
<evidence type="ECO:0000313" key="1">
    <source>
        <dbReference type="EMBL" id="BBE09066.1"/>
    </source>
</evidence>
<keyword evidence="1" id="KW-0378">Hydrolase</keyword>
<gene>
    <name evidence="1" type="ORF">MCB1EB_0905</name>
</gene>
<keyword evidence="1" id="KW-0547">Nucleotide-binding</keyword>